<keyword evidence="4" id="KW-1185">Reference proteome</keyword>
<dbReference type="Pfam" id="PF04186">
    <property type="entry name" value="FxsA"/>
    <property type="match status" value="1"/>
</dbReference>
<dbReference type="PANTHER" id="PTHR35335">
    <property type="entry name" value="UPF0716 PROTEIN FXSA"/>
    <property type="match status" value="1"/>
</dbReference>
<dbReference type="GO" id="GO:0016020">
    <property type="term" value="C:membrane"/>
    <property type="evidence" value="ECO:0007669"/>
    <property type="project" value="InterPro"/>
</dbReference>
<evidence type="ECO:0000256" key="1">
    <source>
        <dbReference type="SAM" id="MobiDB-lite"/>
    </source>
</evidence>
<proteinExistence type="predicted"/>
<reference evidence="3" key="1">
    <citation type="submission" date="2022-07" db="EMBL/GenBank/DDBJ databases">
        <authorList>
            <person name="Otstavnykh N."/>
            <person name="Isaeva M."/>
            <person name="Bystritskaya E."/>
        </authorList>
    </citation>
    <scope>NUCLEOTIDE SEQUENCE</scope>
    <source>
        <strain evidence="3">10Alg 79</strain>
    </source>
</reference>
<dbReference type="EMBL" id="JANFFA010000002">
    <property type="protein sequence ID" value="MDQ2094316.1"/>
    <property type="molecule type" value="Genomic_DNA"/>
</dbReference>
<sequence>MWLLLAFIAIPLIEITLFIEVGGMIGLPMTLLIVLVTAILGTTLVRSQGVKVLGDLQRSLSELRDPTEPLAHGAMILFAGALLLTPGFFTDAVGLALMIPNFRVATFKFLRKRVNVTTTFSMGGAGPGTSDRHDPRANHPSSAQQGDVIDGEFTEVDPSKRPTHRPSGWTKH</sequence>
<feature type="transmembrane region" description="Helical" evidence="2">
    <location>
        <begin position="28"/>
        <end position="49"/>
    </location>
</feature>
<protein>
    <submittedName>
        <fullName evidence="3">FxsA family protein</fullName>
    </submittedName>
</protein>
<dbReference type="NCBIfam" id="NF008528">
    <property type="entry name" value="PRK11463.1-2"/>
    <property type="match status" value="1"/>
</dbReference>
<name>A0AAJ1UDB8_9RHOB</name>
<organism evidence="3 4">
    <name type="scientific">Rhodalgimonas zhirmunskyi</name>
    <dbReference type="NCBI Taxonomy" id="2964767"/>
    <lineage>
        <taxon>Bacteria</taxon>
        <taxon>Pseudomonadati</taxon>
        <taxon>Pseudomonadota</taxon>
        <taxon>Alphaproteobacteria</taxon>
        <taxon>Rhodobacterales</taxon>
        <taxon>Roseobacteraceae</taxon>
        <taxon>Rhodalgimonas</taxon>
    </lineage>
</organism>
<gene>
    <name evidence="3" type="ORF">NOI20_09355</name>
</gene>
<evidence type="ECO:0000313" key="3">
    <source>
        <dbReference type="EMBL" id="MDQ2094316.1"/>
    </source>
</evidence>
<reference evidence="3" key="2">
    <citation type="submission" date="2023-04" db="EMBL/GenBank/DDBJ databases">
        <title>'Rhodoalgimonas zhirmunskyi' gen. nov., isolated from a red alga.</title>
        <authorList>
            <person name="Nedashkovskaya O.I."/>
            <person name="Otstavnykh N.Y."/>
            <person name="Bystritskaya E.P."/>
            <person name="Balabanova L.A."/>
            <person name="Isaeva M.P."/>
        </authorList>
    </citation>
    <scope>NUCLEOTIDE SEQUENCE</scope>
    <source>
        <strain evidence="3">10Alg 79</strain>
    </source>
</reference>
<dbReference type="AlphaFoldDB" id="A0AAJ1UDB8"/>
<evidence type="ECO:0000313" key="4">
    <source>
        <dbReference type="Proteomes" id="UP001227162"/>
    </source>
</evidence>
<keyword evidence="2" id="KW-0472">Membrane</keyword>
<feature type="region of interest" description="Disordered" evidence="1">
    <location>
        <begin position="120"/>
        <end position="172"/>
    </location>
</feature>
<keyword evidence="2" id="KW-1133">Transmembrane helix</keyword>
<dbReference type="Proteomes" id="UP001227162">
    <property type="component" value="Unassembled WGS sequence"/>
</dbReference>
<keyword evidence="2" id="KW-0812">Transmembrane</keyword>
<feature type="transmembrane region" description="Helical" evidence="2">
    <location>
        <begin position="70"/>
        <end position="89"/>
    </location>
</feature>
<dbReference type="PANTHER" id="PTHR35335:SF1">
    <property type="entry name" value="UPF0716 PROTEIN FXSA"/>
    <property type="match status" value="1"/>
</dbReference>
<evidence type="ECO:0000256" key="2">
    <source>
        <dbReference type="SAM" id="Phobius"/>
    </source>
</evidence>
<dbReference type="InterPro" id="IPR007313">
    <property type="entry name" value="FxsA"/>
</dbReference>
<dbReference type="RefSeq" id="WP_317625919.1">
    <property type="nucleotide sequence ID" value="NZ_JANFFA010000002.1"/>
</dbReference>
<accession>A0AAJ1UDB8</accession>
<comment type="caution">
    <text evidence="3">The sequence shown here is derived from an EMBL/GenBank/DDBJ whole genome shotgun (WGS) entry which is preliminary data.</text>
</comment>